<protein>
    <submittedName>
        <fullName evidence="2">Uncharacterized protein</fullName>
    </submittedName>
</protein>
<feature type="transmembrane region" description="Helical" evidence="1">
    <location>
        <begin position="152"/>
        <end position="172"/>
    </location>
</feature>
<feature type="transmembrane region" description="Helical" evidence="1">
    <location>
        <begin position="20"/>
        <end position="38"/>
    </location>
</feature>
<keyword evidence="3" id="KW-1185">Reference proteome</keyword>
<gene>
    <name evidence="2" type="ORF">DFJ65_2754</name>
</gene>
<proteinExistence type="predicted"/>
<dbReference type="AlphaFoldDB" id="A0A3D9UUQ3"/>
<dbReference type="Proteomes" id="UP000256253">
    <property type="component" value="Unassembled WGS sequence"/>
</dbReference>
<keyword evidence="1" id="KW-0812">Transmembrane</keyword>
<comment type="caution">
    <text evidence="2">The sequence shown here is derived from an EMBL/GenBank/DDBJ whole genome shotgun (WGS) entry which is preliminary data.</text>
</comment>
<dbReference type="EMBL" id="QTUA01000001">
    <property type="protein sequence ID" value="REF31680.1"/>
    <property type="molecule type" value="Genomic_DNA"/>
</dbReference>
<organism evidence="2 3">
    <name type="scientific">Calidifontibacter indicus</name>
    <dbReference type="NCBI Taxonomy" id="419650"/>
    <lineage>
        <taxon>Bacteria</taxon>
        <taxon>Bacillati</taxon>
        <taxon>Actinomycetota</taxon>
        <taxon>Actinomycetes</taxon>
        <taxon>Micrococcales</taxon>
        <taxon>Dermacoccaceae</taxon>
        <taxon>Calidifontibacter</taxon>
    </lineage>
</organism>
<reference evidence="2 3" key="1">
    <citation type="submission" date="2018-08" db="EMBL/GenBank/DDBJ databases">
        <title>Sequencing the genomes of 1000 actinobacteria strains.</title>
        <authorList>
            <person name="Klenk H.-P."/>
        </authorList>
    </citation>
    <scope>NUCLEOTIDE SEQUENCE [LARGE SCALE GENOMIC DNA]</scope>
    <source>
        <strain evidence="2 3">DSM 22967</strain>
    </source>
</reference>
<evidence type="ECO:0000256" key="1">
    <source>
        <dbReference type="SAM" id="Phobius"/>
    </source>
</evidence>
<evidence type="ECO:0000313" key="3">
    <source>
        <dbReference type="Proteomes" id="UP000256253"/>
    </source>
</evidence>
<keyword evidence="1" id="KW-1133">Transmembrane helix</keyword>
<feature type="transmembrane region" description="Helical" evidence="1">
    <location>
        <begin position="45"/>
        <end position="73"/>
    </location>
</feature>
<accession>A0A3D9UUQ3</accession>
<sequence>MTLLPRLDRLVRIDPTRLRVLLVAAAAVVGFHVCAVAAGDPSWFVFALVLVATVGLAARTDGATEVMLLALLALEWWGATDRVSWWSVPAATCLLALHSAVTLVASGPDSAPVPRALAVRWLRRTALVAGGCAVAGSLVLAVRSVALDGPWWPVPVALVVLAAVTVVFSESVRRPDR</sequence>
<evidence type="ECO:0000313" key="2">
    <source>
        <dbReference type="EMBL" id="REF31680.1"/>
    </source>
</evidence>
<keyword evidence="1" id="KW-0472">Membrane</keyword>
<dbReference type="RefSeq" id="WP_115923484.1">
    <property type="nucleotide sequence ID" value="NZ_QTUA01000001.1"/>
</dbReference>
<feature type="transmembrane region" description="Helical" evidence="1">
    <location>
        <begin position="126"/>
        <end position="146"/>
    </location>
</feature>
<name>A0A3D9UUQ3_9MICO</name>